<feature type="compositionally biased region" description="Polar residues" evidence="1">
    <location>
        <begin position="304"/>
        <end position="327"/>
    </location>
</feature>
<name>A0A7X6RHB7_9NOCA</name>
<proteinExistence type="predicted"/>
<gene>
    <name evidence="2" type="ORF">HGA07_06990</name>
</gene>
<organism evidence="2 3">
    <name type="scientific">Nocardia veterana</name>
    <dbReference type="NCBI Taxonomy" id="132249"/>
    <lineage>
        <taxon>Bacteria</taxon>
        <taxon>Bacillati</taxon>
        <taxon>Actinomycetota</taxon>
        <taxon>Actinomycetes</taxon>
        <taxon>Mycobacteriales</taxon>
        <taxon>Nocardiaceae</taxon>
        <taxon>Nocardia</taxon>
    </lineage>
</organism>
<evidence type="ECO:0000256" key="1">
    <source>
        <dbReference type="SAM" id="MobiDB-lite"/>
    </source>
</evidence>
<dbReference type="RefSeq" id="WP_040719476.1">
    <property type="nucleotide sequence ID" value="NZ_CAWPHS010000034.1"/>
</dbReference>
<evidence type="ECO:0000313" key="3">
    <source>
        <dbReference type="Proteomes" id="UP000523447"/>
    </source>
</evidence>
<sequence length="337" mass="35178">MKSPVTDSIRAAARALTTTVRTGASTVSTLYRATEAAMRTAAAGLAQADTRTQILLKAAVVGAAVSVAAEVGTELRDATQPTGPPPPTTGLGPEVDELVAKSPTLSANVRNLLAQGWAIGYGTIDAGGITSRGEKKIVINPDGKGDPLLVAAELAHETGHATAGPDYVFSATEPHRGDDYWRWRDDNLYSAYRGESYAGLMTARVRREILDRGGADIGHIDDQTKAAFDGFAVGDLTESGAVNLLADHLRDHPGGYLDHYGKYLDKVWQQATGTPPGDAVTPGSIGNAPVQGTVPHDDRPITRNPLTGPSGDDQSSARIPGTFSTDRNFAPAPGSTS</sequence>
<evidence type="ECO:0000313" key="2">
    <source>
        <dbReference type="EMBL" id="NKY85369.1"/>
    </source>
</evidence>
<protein>
    <submittedName>
        <fullName evidence="2">Uncharacterized protein</fullName>
    </submittedName>
</protein>
<comment type="caution">
    <text evidence="2">The sequence shown here is derived from an EMBL/GenBank/DDBJ whole genome shotgun (WGS) entry which is preliminary data.</text>
</comment>
<accession>A0A7X6RHB7</accession>
<dbReference type="Proteomes" id="UP000523447">
    <property type="component" value="Unassembled WGS sequence"/>
</dbReference>
<reference evidence="2 3" key="1">
    <citation type="submission" date="2020-04" db="EMBL/GenBank/DDBJ databases">
        <title>MicrobeNet Type strains.</title>
        <authorList>
            <person name="Nicholson A.C."/>
        </authorList>
    </citation>
    <scope>NUCLEOTIDE SEQUENCE [LARGE SCALE GENOMIC DNA]</scope>
    <source>
        <strain evidence="2 3">DSM 44445</strain>
    </source>
</reference>
<dbReference type="AlphaFoldDB" id="A0A7X6RHB7"/>
<feature type="region of interest" description="Disordered" evidence="1">
    <location>
        <begin position="273"/>
        <end position="337"/>
    </location>
</feature>
<dbReference type="EMBL" id="JAAXPE010000004">
    <property type="protein sequence ID" value="NKY85369.1"/>
    <property type="molecule type" value="Genomic_DNA"/>
</dbReference>
<keyword evidence="3" id="KW-1185">Reference proteome</keyword>